<comment type="subcellular location">
    <subcellularLocation>
        <location evidence="1 8">Cell membrane</location>
        <topology evidence="1 8">Multi-pass membrane protein</topology>
    </subcellularLocation>
</comment>
<keyword evidence="2" id="KW-0813">Transport</keyword>
<evidence type="ECO:0000256" key="6">
    <source>
        <dbReference type="ARBA" id="ARBA00023136"/>
    </source>
</evidence>
<proteinExistence type="inferred from homology"/>
<sequence>MNNVYLILAISIVAETLATTMMKASQGFTRWVPSVVVVVGYAISFYGLSQVVKQMNVGIAYSIWAGMGIFLVSVMSYFFYGQKLDWPAIIGLMLIGLGIVVIQFFSKTILH</sequence>
<keyword evidence="11" id="KW-1185">Reference proteome</keyword>
<feature type="transmembrane region" description="Helical" evidence="9">
    <location>
        <begin position="60"/>
        <end position="80"/>
    </location>
</feature>
<evidence type="ECO:0000256" key="2">
    <source>
        <dbReference type="ARBA" id="ARBA00022448"/>
    </source>
</evidence>
<evidence type="ECO:0000256" key="1">
    <source>
        <dbReference type="ARBA" id="ARBA00004651"/>
    </source>
</evidence>
<evidence type="ECO:0000313" key="11">
    <source>
        <dbReference type="Proteomes" id="UP001300015"/>
    </source>
</evidence>
<organism evidence="10 11">
    <name type="scientific">Pantoea trifolii</name>
    <dbReference type="NCBI Taxonomy" id="2968030"/>
    <lineage>
        <taxon>Bacteria</taxon>
        <taxon>Pseudomonadati</taxon>
        <taxon>Pseudomonadota</taxon>
        <taxon>Gammaproteobacteria</taxon>
        <taxon>Enterobacterales</taxon>
        <taxon>Erwiniaceae</taxon>
        <taxon>Pantoea</taxon>
    </lineage>
</organism>
<feature type="transmembrane region" description="Helical" evidence="9">
    <location>
        <begin position="28"/>
        <end position="48"/>
    </location>
</feature>
<dbReference type="InterPro" id="IPR037185">
    <property type="entry name" value="EmrE-like"/>
</dbReference>
<evidence type="ECO:0000256" key="4">
    <source>
        <dbReference type="ARBA" id="ARBA00022692"/>
    </source>
</evidence>
<keyword evidence="5 9" id="KW-1133">Transmembrane helix</keyword>
<dbReference type="EMBL" id="JANIET010000002">
    <property type="protein sequence ID" value="MCQ8229886.1"/>
    <property type="molecule type" value="Genomic_DNA"/>
</dbReference>
<evidence type="ECO:0000256" key="9">
    <source>
        <dbReference type="SAM" id="Phobius"/>
    </source>
</evidence>
<dbReference type="PANTHER" id="PTHR30561">
    <property type="entry name" value="SMR FAMILY PROTON-DEPENDENT DRUG EFFLUX TRANSPORTER SUGE"/>
    <property type="match status" value="1"/>
</dbReference>
<dbReference type="Pfam" id="PF00893">
    <property type="entry name" value="Multi_Drug_Res"/>
    <property type="match status" value="1"/>
</dbReference>
<gene>
    <name evidence="10" type="ORF">NQH49_20735</name>
</gene>
<dbReference type="InterPro" id="IPR000390">
    <property type="entry name" value="Small_drug/metabolite_transptr"/>
</dbReference>
<evidence type="ECO:0000256" key="8">
    <source>
        <dbReference type="RuleBase" id="RU003942"/>
    </source>
</evidence>
<dbReference type="PANTHER" id="PTHR30561:SF1">
    <property type="entry name" value="MULTIDRUG TRANSPORTER EMRE"/>
    <property type="match status" value="1"/>
</dbReference>
<keyword evidence="4 8" id="KW-0812">Transmembrane</keyword>
<dbReference type="InterPro" id="IPR045324">
    <property type="entry name" value="Small_multidrug_res"/>
</dbReference>
<evidence type="ECO:0000313" key="10">
    <source>
        <dbReference type="EMBL" id="MCQ8229886.1"/>
    </source>
</evidence>
<dbReference type="RefSeq" id="WP_256698639.1">
    <property type="nucleotide sequence ID" value="NZ_JANIES010000002.1"/>
</dbReference>
<dbReference type="SUPFAM" id="SSF103481">
    <property type="entry name" value="Multidrug resistance efflux transporter EmrE"/>
    <property type="match status" value="1"/>
</dbReference>
<evidence type="ECO:0000256" key="5">
    <source>
        <dbReference type="ARBA" id="ARBA00022989"/>
    </source>
</evidence>
<name>A0ABT1VQR2_9GAMM</name>
<accession>A0ABT1VQR2</accession>
<dbReference type="Gene3D" id="1.10.3730.20">
    <property type="match status" value="1"/>
</dbReference>
<reference evidence="10 11" key="1">
    <citation type="submission" date="2022-07" db="EMBL/GenBank/DDBJ databases">
        <title>Pantoea trifolii sp. nov. isolated from root nodules of Trifolium rubens.</title>
        <authorList>
            <person name="Kalita M."/>
            <person name="Wdowiak-Wrobel S."/>
            <person name="Marek-Kozaczuk M."/>
            <person name="Palusinska-Szysz M."/>
            <person name="Sokolowski W."/>
            <person name="Coutinho T."/>
            <person name="Hlahane L."/>
        </authorList>
    </citation>
    <scope>NUCLEOTIDE SEQUENCE [LARGE SCALE GENOMIC DNA]</scope>
    <source>
        <strain evidence="10 11">MMK2</strain>
    </source>
</reference>
<dbReference type="Proteomes" id="UP001300015">
    <property type="component" value="Unassembled WGS sequence"/>
</dbReference>
<feature type="transmembrane region" description="Helical" evidence="9">
    <location>
        <begin position="86"/>
        <end position="105"/>
    </location>
</feature>
<protein>
    <submittedName>
        <fullName evidence="10">SMR family transporter</fullName>
    </submittedName>
</protein>
<comment type="similarity">
    <text evidence="7 8">Belongs to the drug/metabolite transporter (DMT) superfamily. Small multidrug resistance (SMR) (TC 2.A.7.1) family.</text>
</comment>
<comment type="caution">
    <text evidence="10">The sequence shown here is derived from an EMBL/GenBank/DDBJ whole genome shotgun (WGS) entry which is preliminary data.</text>
</comment>
<keyword evidence="6 9" id="KW-0472">Membrane</keyword>
<evidence type="ECO:0000256" key="3">
    <source>
        <dbReference type="ARBA" id="ARBA00022475"/>
    </source>
</evidence>
<evidence type="ECO:0000256" key="7">
    <source>
        <dbReference type="ARBA" id="ARBA00038032"/>
    </source>
</evidence>
<keyword evidence="3" id="KW-1003">Cell membrane</keyword>